<dbReference type="PROSITE" id="PS50157">
    <property type="entry name" value="ZINC_FINGER_C2H2_2"/>
    <property type="match status" value="1"/>
</dbReference>
<evidence type="ECO:0000259" key="2">
    <source>
        <dbReference type="PROSITE" id="PS50157"/>
    </source>
</evidence>
<keyword evidence="1" id="KW-0479">Metal-binding</keyword>
<sequence>MNSNLLLKIRGKFVTREKKCVCCGSVYIFISYFSEFKCSYCLTKFTSESIDQLLEHSRSCSFMPRHMKDHNYCCPCCQYHTLLKGDMRRHLRTHTGDKPFKCSFCPHQAADPSNIKKHILIKHSFL</sequence>
<evidence type="ECO:0000313" key="3">
    <source>
        <dbReference type="EMBL" id="CAG6766387.1"/>
    </source>
</evidence>
<feature type="domain" description="C2H2-type" evidence="2">
    <location>
        <begin position="72"/>
        <end position="99"/>
    </location>
</feature>
<dbReference type="EMBL" id="HBUF01570672">
    <property type="protein sequence ID" value="CAG6766387.1"/>
    <property type="molecule type" value="Transcribed_RNA"/>
</dbReference>
<dbReference type="InterPro" id="IPR036236">
    <property type="entry name" value="Znf_C2H2_sf"/>
</dbReference>
<proteinExistence type="predicted"/>
<dbReference type="GO" id="GO:0008270">
    <property type="term" value="F:zinc ion binding"/>
    <property type="evidence" value="ECO:0007669"/>
    <property type="project" value="UniProtKB-KW"/>
</dbReference>
<dbReference type="SUPFAM" id="SSF57667">
    <property type="entry name" value="beta-beta-alpha zinc fingers"/>
    <property type="match status" value="1"/>
</dbReference>
<organism evidence="3">
    <name type="scientific">Cacopsylla melanoneura</name>
    <dbReference type="NCBI Taxonomy" id="428564"/>
    <lineage>
        <taxon>Eukaryota</taxon>
        <taxon>Metazoa</taxon>
        <taxon>Ecdysozoa</taxon>
        <taxon>Arthropoda</taxon>
        <taxon>Hexapoda</taxon>
        <taxon>Insecta</taxon>
        <taxon>Pterygota</taxon>
        <taxon>Neoptera</taxon>
        <taxon>Paraneoptera</taxon>
        <taxon>Hemiptera</taxon>
        <taxon>Sternorrhyncha</taxon>
        <taxon>Psylloidea</taxon>
        <taxon>Psyllidae</taxon>
        <taxon>Psyllinae</taxon>
        <taxon>Cacopsylla</taxon>
    </lineage>
</organism>
<evidence type="ECO:0000256" key="1">
    <source>
        <dbReference type="PROSITE-ProRule" id="PRU00042"/>
    </source>
</evidence>
<name>A0A8D9AL56_9HEMI</name>
<dbReference type="AlphaFoldDB" id="A0A8D9AL56"/>
<dbReference type="SMART" id="SM00355">
    <property type="entry name" value="ZnF_C2H2"/>
    <property type="match status" value="3"/>
</dbReference>
<dbReference type="Gene3D" id="3.30.160.60">
    <property type="entry name" value="Classic Zinc Finger"/>
    <property type="match status" value="2"/>
</dbReference>
<keyword evidence="1" id="KW-0862">Zinc</keyword>
<protein>
    <submittedName>
        <fullName evidence="3">Zinc finger protein 64 homolog, isoforms 1 and 2</fullName>
    </submittedName>
</protein>
<keyword evidence="1" id="KW-0863">Zinc-finger</keyword>
<accession>A0A8D9AL56</accession>
<dbReference type="InterPro" id="IPR013087">
    <property type="entry name" value="Znf_C2H2_type"/>
</dbReference>
<reference evidence="3" key="1">
    <citation type="submission" date="2021-05" db="EMBL/GenBank/DDBJ databases">
        <authorList>
            <person name="Alioto T."/>
            <person name="Alioto T."/>
            <person name="Gomez Garrido J."/>
        </authorList>
    </citation>
    <scope>NUCLEOTIDE SEQUENCE</scope>
</reference>